<feature type="compositionally biased region" description="Basic and acidic residues" evidence="2">
    <location>
        <begin position="530"/>
        <end position="546"/>
    </location>
</feature>
<dbReference type="PANTHER" id="PTHR23261">
    <property type="entry name" value="GROUNDHOG-RELATED"/>
    <property type="match status" value="1"/>
</dbReference>
<evidence type="ECO:0000313" key="4">
    <source>
        <dbReference type="Proteomes" id="UP000230233"/>
    </source>
</evidence>
<dbReference type="InterPro" id="IPR052886">
    <property type="entry name" value="LCS_TC/CRSF"/>
</dbReference>
<dbReference type="OrthoDB" id="5852085at2759"/>
<evidence type="ECO:0000256" key="2">
    <source>
        <dbReference type="SAM" id="MobiDB-lite"/>
    </source>
</evidence>
<keyword evidence="1" id="KW-0175">Coiled coil</keyword>
<evidence type="ECO:0000313" key="3">
    <source>
        <dbReference type="EMBL" id="PIC41400.1"/>
    </source>
</evidence>
<feature type="compositionally biased region" description="Low complexity" evidence="2">
    <location>
        <begin position="177"/>
        <end position="186"/>
    </location>
</feature>
<protein>
    <submittedName>
        <fullName evidence="3">Uncharacterized protein</fullName>
    </submittedName>
</protein>
<reference evidence="4" key="1">
    <citation type="submission" date="2017-10" db="EMBL/GenBank/DDBJ databases">
        <title>Rapid genome shrinkage in a self-fertile nematode reveals novel sperm competition proteins.</title>
        <authorList>
            <person name="Yin D."/>
            <person name="Schwarz E.M."/>
            <person name="Thomas C.G."/>
            <person name="Felde R.L."/>
            <person name="Korf I.F."/>
            <person name="Cutter A.D."/>
            <person name="Schartner C.M."/>
            <person name="Ralston E.J."/>
            <person name="Meyer B.J."/>
            <person name="Haag E.S."/>
        </authorList>
    </citation>
    <scope>NUCLEOTIDE SEQUENCE [LARGE SCALE GENOMIC DNA]</scope>
    <source>
        <strain evidence="4">JU1422</strain>
    </source>
</reference>
<dbReference type="AlphaFoldDB" id="A0A2G5UPH8"/>
<feature type="region of interest" description="Disordered" evidence="2">
    <location>
        <begin position="174"/>
        <end position="196"/>
    </location>
</feature>
<feature type="compositionally biased region" description="Basic residues" evidence="2">
    <location>
        <begin position="32"/>
        <end position="55"/>
    </location>
</feature>
<name>A0A2G5UPH8_9PELO</name>
<accession>A0A2G5UPH8</accession>
<dbReference type="EMBL" id="PDUG01000003">
    <property type="protein sequence ID" value="PIC41400.1"/>
    <property type="molecule type" value="Genomic_DNA"/>
</dbReference>
<feature type="coiled-coil region" evidence="1">
    <location>
        <begin position="877"/>
        <end position="904"/>
    </location>
</feature>
<organism evidence="3 4">
    <name type="scientific">Caenorhabditis nigoni</name>
    <dbReference type="NCBI Taxonomy" id="1611254"/>
    <lineage>
        <taxon>Eukaryota</taxon>
        <taxon>Metazoa</taxon>
        <taxon>Ecdysozoa</taxon>
        <taxon>Nematoda</taxon>
        <taxon>Chromadorea</taxon>
        <taxon>Rhabditida</taxon>
        <taxon>Rhabditina</taxon>
        <taxon>Rhabditomorpha</taxon>
        <taxon>Rhabditoidea</taxon>
        <taxon>Rhabditidae</taxon>
        <taxon>Peloderinae</taxon>
        <taxon>Caenorhabditis</taxon>
    </lineage>
</organism>
<keyword evidence="4" id="KW-1185">Reference proteome</keyword>
<feature type="coiled-coil region" evidence="1">
    <location>
        <begin position="795"/>
        <end position="829"/>
    </location>
</feature>
<evidence type="ECO:0000256" key="1">
    <source>
        <dbReference type="SAM" id="Coils"/>
    </source>
</evidence>
<dbReference type="STRING" id="1611254.A0A2G5UPH8"/>
<dbReference type="PANTHER" id="PTHR23261:SF79">
    <property type="entry name" value="GROUND-LIKE DOMAIN-CONTAINING PROTEIN"/>
    <property type="match status" value="1"/>
</dbReference>
<comment type="caution">
    <text evidence="3">The sequence shown here is derived from an EMBL/GenBank/DDBJ whole genome shotgun (WGS) entry which is preliminary data.</text>
</comment>
<feature type="compositionally biased region" description="Polar residues" evidence="2">
    <location>
        <begin position="614"/>
        <end position="628"/>
    </location>
</feature>
<feature type="coiled-coil region" evidence="1">
    <location>
        <begin position="574"/>
        <end position="605"/>
    </location>
</feature>
<proteinExistence type="predicted"/>
<sequence>MKPKKALKRSDSSATSDTEFEIPAQKVSPTKPKAKRGPKPGKNAKNKPKRGRRKKKDEEFRIFFPPPRINPPMKTPFRLHNTNCHHVDYITKNLELPKYASYQVGWRVSQRAMRSIVLIDQKRAEFLRIFGLFKEKSVKKAVFETTRQGIASMSRMPKSWNGEVDLEEFQVKKEPIESTSTPSESINQPLPETAEIPKNRPKISRKRAILTVTHQKSSRKPKKRRFRRLPRTKNHRMIDFCRSRNSKIRISRPRIRLDEKLRRIQPRIRILRKNLIRKFECHVDVSNWKMWMWRQKLEENRTKLQWKKKLQKEAEEDEQWEKYLKNKAEVHQIEESGDFSLEISQEFRFQHKDWTVVEKKGCDEQGYQYLLVLTAEKEGQRTKRYDRQNVDHKFRKMPDEKKIMREFVTSLPVYKPKPPPIRYPTFAGVYEERDRELERRRQQEEARAIRDEQLEESDKLTFRKFQKRIKMITHYRNRIRHEIWKRRRRNLQKTSPMDSEDELEDVKRIQKTSTSPKSKKALKNALNSTEKPEKHVHFSEDVKSDDVTTSSDSKWTKKEVKIEEFEEESGRSLRKEHKKVKKEVKEEKEVKVEELEENMQMISVTNNRRHMSSLKPSTSSAPQKSSEIPKNLKNRRNRHVNNRIKLEEDDEEKEIKTEIKDEQSCEKRVRFKETAEQKLAKLWKPMTWQIKEMIRTIGVGRGYKIRTKRSRRNEMVRLRNRFGGVSCRFQPPPERIDEFEKGIDIREEPIPFMEEFILDDHALLTFASFDDMKRYELACSLRQEDVIEDFWRFQCEKALEKIKGASEEQKSMRREINRLDEEIRIQKQNENAHIDRENSEAFETAGRRVEEIIKATGDCAFDTLEEYSSIAADFQKHAEFRKEEEATEIELDRWENELETLIAAVKKEYDIVELMMKMLLSRHRLTMRLVVSTINQSSIDRESLLKKTKKLLQSLEKRRQSAIDYHKNRYERNARILEKYRDLRQRVLLGNQTKLWVKSIKNRQKSVKNGLKTTGNPMKTGQKLKILIKFDPETAKRVAEKMAKRRERSKKKQRKRRNFGIQDLRWRFRKFRFTNGVGKRDCRLRPNHFRRALAWGLKIEEMFQETEYERLLRFYVHFEEAEIKYQISIDRKIELIQSLQQITIESCRLKAIEIQREKVDKAVDMMPKMSILILKMEVLVLKMSFMTDKV</sequence>
<feature type="region of interest" description="Disordered" evidence="2">
    <location>
        <begin position="1"/>
        <end position="65"/>
    </location>
</feature>
<gene>
    <name evidence="3" type="primary">Cnig_chr_III.g8833</name>
    <name evidence="3" type="ORF">B9Z55_008833</name>
</gene>
<dbReference type="Proteomes" id="UP000230233">
    <property type="component" value="Chromosome III"/>
</dbReference>
<feature type="region of interest" description="Disordered" evidence="2">
    <location>
        <begin position="490"/>
        <end position="554"/>
    </location>
</feature>
<feature type="region of interest" description="Disordered" evidence="2">
    <location>
        <begin position="607"/>
        <end position="637"/>
    </location>
</feature>